<gene>
    <name evidence="1" type="ORF">ENO04_03350</name>
</gene>
<dbReference type="Gene3D" id="2.40.50.140">
    <property type="entry name" value="Nucleic acid-binding proteins"/>
    <property type="match status" value="1"/>
</dbReference>
<dbReference type="InterPro" id="IPR031555">
    <property type="entry name" value="RNA_pol_Rpo8"/>
</dbReference>
<dbReference type="InterPro" id="IPR012340">
    <property type="entry name" value="NA-bd_OB-fold"/>
</dbReference>
<dbReference type="AlphaFoldDB" id="A0A7C1E9R3"/>
<accession>A0A7C1E9R3</accession>
<sequence>MTKRFNCNVKNVEKHVLPRLFKVTCEISGGGSLIFEFHEDLELSYSINENLTVTLADEKIQPGSNVDYCGKAFLYKVIDQEKEKIYLFSMGGYIFRFSLPSSIDELKVAESYYICVSKQQ</sequence>
<proteinExistence type="predicted"/>
<evidence type="ECO:0008006" key="2">
    <source>
        <dbReference type="Google" id="ProtNLM"/>
    </source>
</evidence>
<reference evidence="1" key="1">
    <citation type="journal article" date="2020" name="mSystems">
        <title>Genome- and Community-Level Interaction Insights into Carbon Utilization and Element Cycling Functions of Hydrothermarchaeota in Hydrothermal Sediment.</title>
        <authorList>
            <person name="Zhou Z."/>
            <person name="Liu Y."/>
            <person name="Xu W."/>
            <person name="Pan J."/>
            <person name="Luo Z.H."/>
            <person name="Li M."/>
        </authorList>
    </citation>
    <scope>NUCLEOTIDE SEQUENCE [LARGE SCALE GENOMIC DNA]</scope>
    <source>
        <strain evidence="1">SpSt-123</strain>
    </source>
</reference>
<protein>
    <recommendedName>
        <fullName evidence="2">DNA-directed RNA polymerase subunit G</fullName>
    </recommendedName>
</protein>
<dbReference type="Pfam" id="PF16992">
    <property type="entry name" value="RNA_pol_RpbG"/>
    <property type="match status" value="1"/>
</dbReference>
<comment type="caution">
    <text evidence="1">The sequence shown here is derived from an EMBL/GenBank/DDBJ whole genome shotgun (WGS) entry which is preliminary data.</text>
</comment>
<dbReference type="EMBL" id="DSDY01000105">
    <property type="protein sequence ID" value="HDS10641.1"/>
    <property type="molecule type" value="Genomic_DNA"/>
</dbReference>
<name>A0A7C1E9R3_9CREN</name>
<evidence type="ECO:0000313" key="1">
    <source>
        <dbReference type="EMBL" id="HDS10641.1"/>
    </source>
</evidence>
<organism evidence="1">
    <name type="scientific">Fervidicoccus fontis</name>
    <dbReference type="NCBI Taxonomy" id="683846"/>
    <lineage>
        <taxon>Archaea</taxon>
        <taxon>Thermoproteota</taxon>
        <taxon>Thermoprotei</taxon>
        <taxon>Fervidicoccales</taxon>
        <taxon>Fervidicoccaceae</taxon>
        <taxon>Fervidicoccus</taxon>
    </lineage>
</organism>